<organism evidence="3">
    <name type="scientific">Medioppia subpectinata</name>
    <dbReference type="NCBI Taxonomy" id="1979941"/>
    <lineage>
        <taxon>Eukaryota</taxon>
        <taxon>Metazoa</taxon>
        <taxon>Ecdysozoa</taxon>
        <taxon>Arthropoda</taxon>
        <taxon>Chelicerata</taxon>
        <taxon>Arachnida</taxon>
        <taxon>Acari</taxon>
        <taxon>Acariformes</taxon>
        <taxon>Sarcoptiformes</taxon>
        <taxon>Oribatida</taxon>
        <taxon>Brachypylina</taxon>
        <taxon>Oppioidea</taxon>
        <taxon>Oppiidae</taxon>
        <taxon>Medioppia</taxon>
    </lineage>
</organism>
<evidence type="ECO:0000313" key="4">
    <source>
        <dbReference type="Proteomes" id="UP000759131"/>
    </source>
</evidence>
<feature type="coiled-coil region" evidence="1">
    <location>
        <begin position="433"/>
        <end position="460"/>
    </location>
</feature>
<gene>
    <name evidence="3" type="ORF">OSB1V03_LOCUS11802</name>
</gene>
<dbReference type="CDD" id="cd23767">
    <property type="entry name" value="IQCD"/>
    <property type="match status" value="1"/>
</dbReference>
<proteinExistence type="predicted"/>
<dbReference type="SMART" id="SM00015">
    <property type="entry name" value="IQ"/>
    <property type="match status" value="1"/>
</dbReference>
<dbReference type="PROSITE" id="PS50096">
    <property type="entry name" value="IQ"/>
    <property type="match status" value="1"/>
</dbReference>
<evidence type="ECO:0000256" key="1">
    <source>
        <dbReference type="SAM" id="Coils"/>
    </source>
</evidence>
<dbReference type="EMBL" id="CAJPIZ010009393">
    <property type="protein sequence ID" value="CAG2111823.1"/>
    <property type="molecule type" value="Genomic_DNA"/>
</dbReference>
<dbReference type="InterPro" id="IPR000048">
    <property type="entry name" value="IQ_motif_EF-hand-BS"/>
</dbReference>
<feature type="region of interest" description="Disordered" evidence="2">
    <location>
        <begin position="358"/>
        <end position="396"/>
    </location>
</feature>
<feature type="compositionally biased region" description="Low complexity" evidence="2">
    <location>
        <begin position="386"/>
        <end position="395"/>
    </location>
</feature>
<sequence>MAETEFHEDVETVAAEIAPQEVVTESKPKTTEEINNEKNLLNEPIVSESQESEVLAELNQILDNNEKNMKNNELNAEEEEVVLRSAELIQQNEAKENKAKVIEMVSENTTQEIIRNSFKEFVKEMTQSAPTTDTTEEEVVLSPKVTESAIISAVIEPPVKETRKTDSKLFEDEVVRSIFGDEEVIKAQNQTQVFAIELFKQDVNEQQLEKVITISAPEESKANIEDRVYKTSVEEFVIKAPVVEPNPPLSTPIPTEVVDTSPAESSQTIPLLETERIIEIITSESRKNSVDDIIDGSDGQLLSAEDELRPVADTTEVIPLSSPIIQIEEQNGRILDEEEAAIRIQAAFRGFQIRRSLSREASPNRSTNHNNIDNNNNSHNNRDLGHNNNSNHNNSDITEELATNQLSDNLLIAENTSEPQRTTTAAGLMTASNEQINTSLEQLEDQLMQQLISTAEEEDRHRPPVNVETPADQLFATEELSAPLLLQRIQQSVDTPVQLSEESVELPPELASFVTQTIAKEISLAEDKPLIEKSDTIIVDLLSSSPQQKNIAIETQAINDINNSQEIIPPLEINPNAIDIREPEVQTTVCPPTPSQITPEVSFVRPAEQPILTKIYSSESEQESDAIVATKAADNSLPSLIPVIDNGSAKTSKGGAGDAPKRPNRSILKETEPQLFTDEQHMASEEISSPDDDNPEFVGLGPNNPFPIRASSPNPFGKKRRRGKKGGQRK</sequence>
<dbReference type="AlphaFoldDB" id="A0A7R9KXS0"/>
<evidence type="ECO:0000313" key="3">
    <source>
        <dbReference type="EMBL" id="CAD7631393.1"/>
    </source>
</evidence>
<feature type="compositionally biased region" description="Low complexity" evidence="2">
    <location>
        <begin position="364"/>
        <end position="379"/>
    </location>
</feature>
<keyword evidence="4" id="KW-1185">Reference proteome</keyword>
<feature type="compositionally biased region" description="Basic residues" evidence="2">
    <location>
        <begin position="717"/>
        <end position="730"/>
    </location>
</feature>
<dbReference type="EMBL" id="OC863968">
    <property type="protein sequence ID" value="CAD7631393.1"/>
    <property type="molecule type" value="Genomic_DNA"/>
</dbReference>
<protein>
    <submittedName>
        <fullName evidence="3">Uncharacterized protein</fullName>
    </submittedName>
</protein>
<dbReference type="OrthoDB" id="6517062at2759"/>
<dbReference type="Proteomes" id="UP000759131">
    <property type="component" value="Unassembled WGS sequence"/>
</dbReference>
<feature type="compositionally biased region" description="Basic and acidic residues" evidence="2">
    <location>
        <begin position="667"/>
        <end position="684"/>
    </location>
</feature>
<reference evidence="3" key="1">
    <citation type="submission" date="2020-11" db="EMBL/GenBank/DDBJ databases">
        <authorList>
            <person name="Tran Van P."/>
        </authorList>
    </citation>
    <scope>NUCLEOTIDE SEQUENCE</scope>
</reference>
<accession>A0A7R9KXS0</accession>
<evidence type="ECO:0000256" key="2">
    <source>
        <dbReference type="SAM" id="MobiDB-lite"/>
    </source>
</evidence>
<feature type="coiled-coil region" evidence="1">
    <location>
        <begin position="55"/>
        <end position="82"/>
    </location>
</feature>
<name>A0A7R9KXS0_9ACAR</name>
<keyword evidence="1" id="KW-0175">Coiled coil</keyword>
<feature type="region of interest" description="Disordered" evidence="2">
    <location>
        <begin position="643"/>
        <end position="730"/>
    </location>
</feature>